<organism evidence="2 3">
    <name type="scientific">Punica granatum</name>
    <name type="common">Pomegranate</name>
    <dbReference type="NCBI Taxonomy" id="22663"/>
    <lineage>
        <taxon>Eukaryota</taxon>
        <taxon>Viridiplantae</taxon>
        <taxon>Streptophyta</taxon>
        <taxon>Embryophyta</taxon>
        <taxon>Tracheophyta</taxon>
        <taxon>Spermatophyta</taxon>
        <taxon>Magnoliopsida</taxon>
        <taxon>eudicotyledons</taxon>
        <taxon>Gunneridae</taxon>
        <taxon>Pentapetalae</taxon>
        <taxon>rosids</taxon>
        <taxon>malvids</taxon>
        <taxon>Myrtales</taxon>
        <taxon>Lythraceae</taxon>
        <taxon>Punica</taxon>
    </lineage>
</organism>
<proteinExistence type="predicted"/>
<feature type="compositionally biased region" description="Basic and acidic residues" evidence="1">
    <location>
        <begin position="32"/>
        <end position="41"/>
    </location>
</feature>
<gene>
    <name evidence="2" type="ORF">CRG98_037150</name>
</gene>
<evidence type="ECO:0000313" key="2">
    <source>
        <dbReference type="EMBL" id="PKI42477.1"/>
    </source>
</evidence>
<name>A0A2I0IER5_PUNGR</name>
<sequence length="124" mass="13788">MLGFSSTGPGFAQFFVGPKPISRPCHITTGARKKEATEYRSRRGRGAGTSVGPDCPLNCPHKILSPSISLPAKVPRYTWGTYSNRRCDIATQLSLPRRLTYAGTYKILSRLTPISRLPFCFLRR</sequence>
<accession>A0A2I0IER5</accession>
<dbReference type="Proteomes" id="UP000233551">
    <property type="component" value="Unassembled WGS sequence"/>
</dbReference>
<comment type="caution">
    <text evidence="2">The sequence shown here is derived from an EMBL/GenBank/DDBJ whole genome shotgun (WGS) entry which is preliminary data.</text>
</comment>
<reference evidence="2 3" key="1">
    <citation type="submission" date="2017-11" db="EMBL/GenBank/DDBJ databases">
        <title>De-novo sequencing of pomegranate (Punica granatum L.) genome.</title>
        <authorList>
            <person name="Akparov Z."/>
            <person name="Amiraslanov A."/>
            <person name="Hajiyeva S."/>
            <person name="Abbasov M."/>
            <person name="Kaur K."/>
            <person name="Hamwieh A."/>
            <person name="Solovyev V."/>
            <person name="Salamov A."/>
            <person name="Braich B."/>
            <person name="Kosarev P."/>
            <person name="Mahmoud A."/>
            <person name="Hajiyev E."/>
            <person name="Babayeva S."/>
            <person name="Izzatullayeva V."/>
            <person name="Mammadov A."/>
            <person name="Mammadov A."/>
            <person name="Sharifova S."/>
            <person name="Ojaghi J."/>
            <person name="Eynullazada K."/>
            <person name="Bayramov B."/>
            <person name="Abdulazimova A."/>
            <person name="Shahmuradov I."/>
        </authorList>
    </citation>
    <scope>NUCLEOTIDE SEQUENCE [LARGE SCALE GENOMIC DNA]</scope>
    <source>
        <strain evidence="3">cv. AG2017</strain>
        <tissue evidence="2">Leaf</tissue>
    </source>
</reference>
<keyword evidence="3" id="KW-1185">Reference proteome</keyword>
<feature type="region of interest" description="Disordered" evidence="1">
    <location>
        <begin position="32"/>
        <end position="52"/>
    </location>
</feature>
<evidence type="ECO:0000256" key="1">
    <source>
        <dbReference type="SAM" id="MobiDB-lite"/>
    </source>
</evidence>
<protein>
    <submittedName>
        <fullName evidence="2">Uncharacterized protein</fullName>
    </submittedName>
</protein>
<evidence type="ECO:0000313" key="3">
    <source>
        <dbReference type="Proteomes" id="UP000233551"/>
    </source>
</evidence>
<dbReference type="AlphaFoldDB" id="A0A2I0IER5"/>
<dbReference type="EMBL" id="PGOL01003155">
    <property type="protein sequence ID" value="PKI42477.1"/>
    <property type="molecule type" value="Genomic_DNA"/>
</dbReference>